<dbReference type="GO" id="GO:0003676">
    <property type="term" value="F:nucleic acid binding"/>
    <property type="evidence" value="ECO:0007669"/>
    <property type="project" value="InterPro"/>
</dbReference>
<organism evidence="1 2">
    <name type="scientific">Mythimna separata</name>
    <name type="common">Oriental armyworm</name>
    <name type="synonym">Pseudaletia separata</name>
    <dbReference type="NCBI Taxonomy" id="271217"/>
    <lineage>
        <taxon>Eukaryota</taxon>
        <taxon>Metazoa</taxon>
        <taxon>Ecdysozoa</taxon>
        <taxon>Arthropoda</taxon>
        <taxon>Hexapoda</taxon>
        <taxon>Insecta</taxon>
        <taxon>Pterygota</taxon>
        <taxon>Neoptera</taxon>
        <taxon>Endopterygota</taxon>
        <taxon>Lepidoptera</taxon>
        <taxon>Glossata</taxon>
        <taxon>Ditrysia</taxon>
        <taxon>Noctuoidea</taxon>
        <taxon>Noctuidae</taxon>
        <taxon>Noctuinae</taxon>
        <taxon>Hadenini</taxon>
        <taxon>Mythimna</taxon>
    </lineage>
</organism>
<evidence type="ECO:0008006" key="3">
    <source>
        <dbReference type="Google" id="ProtNLM"/>
    </source>
</evidence>
<accession>A0AAD7YMT2</accession>
<reference evidence="1" key="1">
    <citation type="submission" date="2023-03" db="EMBL/GenBank/DDBJ databases">
        <title>Chromosome-level genomes of two armyworms, Mythimna separata and Mythimna loreyi, provide insights into the biosynthesis and reception of sex pheromones.</title>
        <authorList>
            <person name="Zhao H."/>
        </authorList>
    </citation>
    <scope>NUCLEOTIDE SEQUENCE</scope>
    <source>
        <strain evidence="1">BeijingLab</strain>
        <tissue evidence="1">Pupa</tissue>
    </source>
</reference>
<name>A0AAD7YMT2_MYTSE</name>
<proteinExistence type="predicted"/>
<comment type="caution">
    <text evidence="1">The sequence shown here is derived from an EMBL/GenBank/DDBJ whole genome shotgun (WGS) entry which is preliminary data.</text>
</comment>
<dbReference type="Proteomes" id="UP001231518">
    <property type="component" value="Chromosome 12"/>
</dbReference>
<dbReference type="AlphaFoldDB" id="A0AAD7YMT2"/>
<keyword evidence="2" id="KW-1185">Reference proteome</keyword>
<dbReference type="EMBL" id="JARGEI010000013">
    <property type="protein sequence ID" value="KAJ8721303.1"/>
    <property type="molecule type" value="Genomic_DNA"/>
</dbReference>
<evidence type="ECO:0000313" key="2">
    <source>
        <dbReference type="Proteomes" id="UP001231518"/>
    </source>
</evidence>
<evidence type="ECO:0000313" key="1">
    <source>
        <dbReference type="EMBL" id="KAJ8721303.1"/>
    </source>
</evidence>
<gene>
    <name evidence="1" type="ORF">PYW07_002078</name>
</gene>
<sequence length="129" mass="15220">MHDVSMTIVRRHLLKIKCRKSAKKILLTALHKEERMRFARKFIDFDWCNNIVIFSDEKCFKSDKDGRKILCRKNGERYHHKNILPCRSSGRITLGGMLQVSPRNSNFLTFFAFCNPVVGYMKLKILTRL</sequence>
<dbReference type="Gene3D" id="3.30.420.10">
    <property type="entry name" value="Ribonuclease H-like superfamily/Ribonuclease H"/>
    <property type="match status" value="1"/>
</dbReference>
<dbReference type="InterPro" id="IPR036397">
    <property type="entry name" value="RNaseH_sf"/>
</dbReference>
<protein>
    <recommendedName>
        <fullName evidence="3">Transposase Tc1-like domain-containing protein</fullName>
    </recommendedName>
</protein>